<protein>
    <submittedName>
        <fullName evidence="2">Uncharacterized protein</fullName>
    </submittedName>
</protein>
<reference evidence="2" key="1">
    <citation type="submission" date="2014-09" db="EMBL/GenBank/DDBJ databases">
        <authorList>
            <person name="Magalhaes I.L.F."/>
            <person name="Oliveira U."/>
            <person name="Santos F.R."/>
            <person name="Vidigal T.H.D.A."/>
            <person name="Brescovit A.D."/>
            <person name="Santos A.J."/>
        </authorList>
    </citation>
    <scope>NUCLEOTIDE SEQUENCE</scope>
    <source>
        <tissue evidence="2">Shoot tissue taken approximately 20 cm above the soil surface</tissue>
    </source>
</reference>
<proteinExistence type="predicted"/>
<feature type="region of interest" description="Disordered" evidence="1">
    <location>
        <begin position="1"/>
        <end position="33"/>
    </location>
</feature>
<feature type="compositionally biased region" description="Polar residues" evidence="1">
    <location>
        <begin position="15"/>
        <end position="33"/>
    </location>
</feature>
<sequence length="33" mass="3203">MTASSSPRLPAATAPKSSTSQATLAPPSSNSSL</sequence>
<evidence type="ECO:0000256" key="1">
    <source>
        <dbReference type="SAM" id="MobiDB-lite"/>
    </source>
</evidence>
<dbReference type="AlphaFoldDB" id="A0A0A8XWZ4"/>
<accession>A0A0A8XWZ4</accession>
<organism evidence="2">
    <name type="scientific">Arundo donax</name>
    <name type="common">Giant reed</name>
    <name type="synonym">Donax arundinaceus</name>
    <dbReference type="NCBI Taxonomy" id="35708"/>
    <lineage>
        <taxon>Eukaryota</taxon>
        <taxon>Viridiplantae</taxon>
        <taxon>Streptophyta</taxon>
        <taxon>Embryophyta</taxon>
        <taxon>Tracheophyta</taxon>
        <taxon>Spermatophyta</taxon>
        <taxon>Magnoliopsida</taxon>
        <taxon>Liliopsida</taxon>
        <taxon>Poales</taxon>
        <taxon>Poaceae</taxon>
        <taxon>PACMAD clade</taxon>
        <taxon>Arundinoideae</taxon>
        <taxon>Arundineae</taxon>
        <taxon>Arundo</taxon>
    </lineage>
</organism>
<reference evidence="2" key="2">
    <citation type="journal article" date="2015" name="Data Brief">
        <title>Shoot transcriptome of the giant reed, Arundo donax.</title>
        <authorList>
            <person name="Barrero R.A."/>
            <person name="Guerrero F.D."/>
            <person name="Moolhuijzen P."/>
            <person name="Goolsby J.A."/>
            <person name="Tidwell J."/>
            <person name="Bellgard S.E."/>
            <person name="Bellgard M.I."/>
        </authorList>
    </citation>
    <scope>NUCLEOTIDE SEQUENCE</scope>
    <source>
        <tissue evidence="2">Shoot tissue taken approximately 20 cm above the soil surface</tissue>
    </source>
</reference>
<dbReference type="EMBL" id="GBRH01280735">
    <property type="protein sequence ID" value="JAD17160.1"/>
    <property type="molecule type" value="Transcribed_RNA"/>
</dbReference>
<name>A0A0A8XWZ4_ARUDO</name>
<evidence type="ECO:0000313" key="2">
    <source>
        <dbReference type="EMBL" id="JAD17160.1"/>
    </source>
</evidence>